<dbReference type="EMBL" id="CM003105">
    <property type="protein sequence ID" value="KUI72023.1"/>
    <property type="molecule type" value="Genomic_DNA"/>
</dbReference>
<reference evidence="1" key="1">
    <citation type="submission" date="2014-12" db="EMBL/GenBank/DDBJ databases">
        <title>Genome Sequence of Valsa Canker Pathogens Uncovers a Specific Adaption of Colonization on Woody Bark.</title>
        <authorList>
            <person name="Yin Z."/>
            <person name="Liu H."/>
            <person name="Gao X."/>
            <person name="Li Z."/>
            <person name="Song N."/>
            <person name="Ke X."/>
            <person name="Dai Q."/>
            <person name="Wu Y."/>
            <person name="Sun Y."/>
            <person name="Xu J.-R."/>
            <person name="Kang Z.K."/>
            <person name="Wang L."/>
            <person name="Huang L."/>
        </authorList>
    </citation>
    <scope>NUCLEOTIDE SEQUENCE [LARGE SCALE GENOMIC DNA]</scope>
    <source>
        <strain evidence="1">03-8</strain>
    </source>
</reference>
<dbReference type="InterPro" id="IPR022025">
    <property type="entry name" value="Amidoligase_2"/>
</dbReference>
<dbReference type="PANTHER" id="PTHR36847:SF1">
    <property type="entry name" value="AMIDOLIGASE ENZYME"/>
    <property type="match status" value="1"/>
</dbReference>
<name>A0A194W7G2_CYTMA</name>
<dbReference type="AlphaFoldDB" id="A0A194W7G2"/>
<gene>
    <name evidence="1" type="ORF">VM1G_11812</name>
</gene>
<dbReference type="PANTHER" id="PTHR36847">
    <property type="entry name" value="AMIDOLIGASE ENZYME"/>
    <property type="match status" value="1"/>
</dbReference>
<dbReference type="Proteomes" id="UP000078559">
    <property type="component" value="Chromosome 8"/>
</dbReference>
<dbReference type="Pfam" id="PF12224">
    <property type="entry name" value="Amidoligase_2"/>
    <property type="match status" value="1"/>
</dbReference>
<evidence type="ECO:0000313" key="1">
    <source>
        <dbReference type="EMBL" id="KUI72023.1"/>
    </source>
</evidence>
<protein>
    <submittedName>
        <fullName evidence="1">Uncharacterized protein</fullName>
    </submittedName>
</protein>
<accession>A0A194W7G2</accession>
<proteinExistence type="predicted"/>
<evidence type="ECO:0000313" key="2">
    <source>
        <dbReference type="Proteomes" id="UP000078559"/>
    </source>
</evidence>
<sequence length="282" mass="31883">MLVQGDPELSLSNRYQYWGLTRDESITDRADDHWAGVKFVSPILKFDQNQTWRTDVTSMFSPIGIKWTFRPNESCGTHVHISPRNGWDMRSLGASAKAIIFFEDAIFGILPHYRAASVYCKQNYLAIGGFTRKTEAWSENACRDIDELKRLMNPTRKKYLLIGPHSLPYSRYFAWNYTTVDSIHTVEFRAPPEVDNAEDCRSWVEFAINFVNAAIQAGSSGPSETDYGEEVRGLYEFLKSGYMNGYSELGSWRRLLCKGMAPSSSGEIGGVERANGINVVPT</sequence>
<keyword evidence="2" id="KW-1185">Reference proteome</keyword>
<organism evidence="1 2">
    <name type="scientific">Cytospora mali</name>
    <name type="common">Apple Valsa canker fungus</name>
    <name type="synonym">Valsa mali</name>
    <dbReference type="NCBI Taxonomy" id="578113"/>
    <lineage>
        <taxon>Eukaryota</taxon>
        <taxon>Fungi</taxon>
        <taxon>Dikarya</taxon>
        <taxon>Ascomycota</taxon>
        <taxon>Pezizomycotina</taxon>
        <taxon>Sordariomycetes</taxon>
        <taxon>Sordariomycetidae</taxon>
        <taxon>Diaporthales</taxon>
        <taxon>Cytosporaceae</taxon>
        <taxon>Cytospora</taxon>
    </lineage>
</organism>